<gene>
    <name evidence="2" type="ORF">BSF38_05085</name>
</gene>
<dbReference type="Proteomes" id="UP000186309">
    <property type="component" value="Chromosome"/>
</dbReference>
<evidence type="ECO:0000313" key="3">
    <source>
        <dbReference type="Proteomes" id="UP000186309"/>
    </source>
</evidence>
<organism evidence="2 3">
    <name type="scientific">Paludisphaera borealis</name>
    <dbReference type="NCBI Taxonomy" id="1387353"/>
    <lineage>
        <taxon>Bacteria</taxon>
        <taxon>Pseudomonadati</taxon>
        <taxon>Planctomycetota</taxon>
        <taxon>Planctomycetia</taxon>
        <taxon>Isosphaerales</taxon>
        <taxon>Isosphaeraceae</taxon>
        <taxon>Paludisphaera</taxon>
    </lineage>
</organism>
<proteinExistence type="predicted"/>
<name>A0A1U7CXA7_9BACT</name>
<dbReference type="RefSeq" id="WP_076349848.1">
    <property type="nucleotide sequence ID" value="NZ_CP019082.1"/>
</dbReference>
<dbReference type="STRING" id="1387353.BSF38_05085"/>
<evidence type="ECO:0000256" key="1">
    <source>
        <dbReference type="SAM" id="MobiDB-lite"/>
    </source>
</evidence>
<dbReference type="EMBL" id="CP019082">
    <property type="protein sequence ID" value="APW63513.1"/>
    <property type="molecule type" value="Genomic_DNA"/>
</dbReference>
<accession>A0A1U7CXA7</accession>
<feature type="region of interest" description="Disordered" evidence="1">
    <location>
        <begin position="228"/>
        <end position="351"/>
    </location>
</feature>
<dbReference type="KEGG" id="pbor:BSF38_05085"/>
<keyword evidence="3" id="KW-1185">Reference proteome</keyword>
<dbReference type="AlphaFoldDB" id="A0A1U7CXA7"/>
<evidence type="ECO:0000313" key="2">
    <source>
        <dbReference type="EMBL" id="APW63513.1"/>
    </source>
</evidence>
<sequence length="351" mass="38305">MTKTKFEQIGHDLILTRGQAAREAAPADEKHWAKRAKDAKAKWTSQARRMAVAAVERAGSSRVAHLDDKFFAAAGTTKYKAKRALEFLQANPVGAPLITQINTTASGLRTAQLRPVPGDGAWATYHRAIATAQLPFWHKHAILTIRTRYVGCGRFILNRGGREWQNALPNCAPGKRKKQQRLYAAEFIKLAEQAGVIYDVKDGRPGTCALRDDDHQAVTKLVELTQSLPAGSVHRRELPGGDGATKQPAQPNVQTDVSAVNESTVAGPVDDTRPLLRPPQGVAPSPPDTLLRPPRVLPRPPRVLLRPPQQHADTADTGRRLRKTPSSKTPPAGGAGLRQRIAGFQPVFRPR</sequence>
<feature type="compositionally biased region" description="Polar residues" evidence="1">
    <location>
        <begin position="247"/>
        <end position="264"/>
    </location>
</feature>
<protein>
    <submittedName>
        <fullName evidence="2">Uncharacterized protein</fullName>
    </submittedName>
</protein>
<reference evidence="3" key="1">
    <citation type="submission" date="2016-12" db="EMBL/GenBank/DDBJ databases">
        <title>Comparative genomics of four Isosphaeraceae planctomycetes: a common pool of plasmids and glycoside hydrolase genes.</title>
        <authorList>
            <person name="Ivanova A."/>
        </authorList>
    </citation>
    <scope>NUCLEOTIDE SEQUENCE [LARGE SCALE GENOMIC DNA]</scope>
    <source>
        <strain evidence="3">PX4</strain>
    </source>
</reference>